<evidence type="ECO:0000256" key="2">
    <source>
        <dbReference type="ARBA" id="ARBA00023002"/>
    </source>
</evidence>
<dbReference type="GO" id="GO:0004316">
    <property type="term" value="F:3-oxoacyl-[acyl-carrier-protein] reductase (NADPH) activity"/>
    <property type="evidence" value="ECO:0007669"/>
    <property type="project" value="UniProtKB-EC"/>
</dbReference>
<dbReference type="PATRIC" id="fig|1307839.3.peg.4025"/>
<dbReference type="Pfam" id="PF00106">
    <property type="entry name" value="adh_short"/>
    <property type="match status" value="1"/>
</dbReference>
<dbReference type="PANTHER" id="PTHR24320">
    <property type="entry name" value="RETINOL DEHYDROGENASE"/>
    <property type="match status" value="1"/>
</dbReference>
<dbReference type="EMBL" id="CP013118">
    <property type="protein sequence ID" value="ALO17363.1"/>
    <property type="molecule type" value="Genomic_DNA"/>
</dbReference>
<dbReference type="STRING" id="1307839.L21SP5_03768"/>
<dbReference type="InterPro" id="IPR036291">
    <property type="entry name" value="NAD(P)-bd_dom_sf"/>
</dbReference>
<gene>
    <name evidence="4" type="primary">fabG_4</name>
    <name evidence="4" type="ORF">L21SP5_03768</name>
</gene>
<reference evidence="4 5" key="1">
    <citation type="submission" date="2015-11" db="EMBL/GenBank/DDBJ databases">
        <title>Description and complete genome sequence of a novel strain predominating in hypersaline microbial mats and representing a new family of the Bacteriodetes phylum.</title>
        <authorList>
            <person name="Spring S."/>
            <person name="Bunk B."/>
            <person name="Sproer C."/>
            <person name="Klenk H.-P."/>
        </authorList>
    </citation>
    <scope>NUCLEOTIDE SEQUENCE [LARGE SCALE GENOMIC DNA]</scope>
    <source>
        <strain evidence="4 5">L21-Spi-D4</strain>
    </source>
</reference>
<dbReference type="EC" id="1.1.1.100" evidence="4"/>
<keyword evidence="2 4" id="KW-0560">Oxidoreductase</keyword>
<dbReference type="Proteomes" id="UP000064893">
    <property type="component" value="Chromosome"/>
</dbReference>
<dbReference type="AlphaFoldDB" id="A0A0S2I4N9"/>
<evidence type="ECO:0000313" key="4">
    <source>
        <dbReference type="EMBL" id="ALO17363.1"/>
    </source>
</evidence>
<accession>A0A0S2I4N9</accession>
<dbReference type="RefSeq" id="WP_057954644.1">
    <property type="nucleotide sequence ID" value="NZ_CP013118.1"/>
</dbReference>
<sequence>MKRTILITGATDGIGKQTAFRLAQLGHRIIMHGRNVRQGKKLRDLFRKETNNKFIEYVNADLTSFSDIEGLVEVLVHRNMIPDILINNAGVFQSELELVTDHKIEKTFMINYLAPFYLSYLLIPIMEEQNKQVIVNVSSMIHASHIDLNDVVNPTNFDSSKAYGASKLGNILFTKKMAREKPQLKINAVHPGVIDTKLLRSGWGGGGSDLNAGADQLIFAALELPQDTTGKYFEYSNEAEPAEAANDIKLQDGLYDLSMKLIPKSS</sequence>
<dbReference type="PRINTS" id="PR00081">
    <property type="entry name" value="GDHRDH"/>
</dbReference>
<evidence type="ECO:0000256" key="3">
    <source>
        <dbReference type="RuleBase" id="RU000363"/>
    </source>
</evidence>
<comment type="similarity">
    <text evidence="1 3">Belongs to the short-chain dehydrogenases/reductases (SDR) family.</text>
</comment>
<dbReference type="SUPFAM" id="SSF51735">
    <property type="entry name" value="NAD(P)-binding Rossmann-fold domains"/>
    <property type="match status" value="1"/>
</dbReference>
<evidence type="ECO:0000313" key="5">
    <source>
        <dbReference type="Proteomes" id="UP000064893"/>
    </source>
</evidence>
<organism evidence="4 5">
    <name type="scientific">Salinivirga cyanobacteriivorans</name>
    <dbReference type="NCBI Taxonomy" id="1307839"/>
    <lineage>
        <taxon>Bacteria</taxon>
        <taxon>Pseudomonadati</taxon>
        <taxon>Bacteroidota</taxon>
        <taxon>Bacteroidia</taxon>
        <taxon>Bacteroidales</taxon>
        <taxon>Salinivirgaceae</taxon>
        <taxon>Salinivirga</taxon>
    </lineage>
</organism>
<name>A0A0S2I4N9_9BACT</name>
<dbReference type="PANTHER" id="PTHR24320:SF148">
    <property type="entry name" value="NAD(P)-BINDING ROSSMANN-FOLD SUPERFAMILY PROTEIN"/>
    <property type="match status" value="1"/>
</dbReference>
<protein>
    <submittedName>
        <fullName evidence="4">3-oxoacyl-[acyl-carrier-protein] reductase FabG</fullName>
        <ecNumber evidence="4">1.1.1.100</ecNumber>
    </submittedName>
</protein>
<evidence type="ECO:0000256" key="1">
    <source>
        <dbReference type="ARBA" id="ARBA00006484"/>
    </source>
</evidence>
<dbReference type="Gene3D" id="3.40.50.720">
    <property type="entry name" value="NAD(P)-binding Rossmann-like Domain"/>
    <property type="match status" value="1"/>
</dbReference>
<keyword evidence="5" id="KW-1185">Reference proteome</keyword>
<dbReference type="InterPro" id="IPR002347">
    <property type="entry name" value="SDR_fam"/>
</dbReference>
<dbReference type="KEGG" id="blq:L21SP5_03768"/>
<dbReference type="OrthoDB" id="597510at2"/>
<dbReference type="PRINTS" id="PR00080">
    <property type="entry name" value="SDRFAMILY"/>
</dbReference>
<proteinExistence type="inferred from homology"/>